<evidence type="ECO:0000313" key="1">
    <source>
        <dbReference type="EMBL" id="PJG53588.1"/>
    </source>
</evidence>
<dbReference type="EMBL" id="PGVG01000015">
    <property type="protein sequence ID" value="PJG53588.1"/>
    <property type="molecule type" value="Genomic_DNA"/>
</dbReference>
<dbReference type="Proteomes" id="UP000231194">
    <property type="component" value="Unassembled WGS sequence"/>
</dbReference>
<organism evidence="1 2">
    <name type="scientific">Bradyrhizobium forestalis</name>
    <dbReference type="NCBI Taxonomy" id="1419263"/>
    <lineage>
        <taxon>Bacteria</taxon>
        <taxon>Pseudomonadati</taxon>
        <taxon>Pseudomonadota</taxon>
        <taxon>Alphaproteobacteria</taxon>
        <taxon>Hyphomicrobiales</taxon>
        <taxon>Nitrobacteraceae</taxon>
        <taxon>Bradyrhizobium</taxon>
    </lineage>
</organism>
<proteinExistence type="predicted"/>
<name>A0A2M8R706_9BRAD</name>
<protein>
    <submittedName>
        <fullName evidence="1">Uncharacterized protein</fullName>
    </submittedName>
</protein>
<comment type="caution">
    <text evidence="1">The sequence shown here is derived from an EMBL/GenBank/DDBJ whole genome shotgun (WGS) entry which is preliminary data.</text>
</comment>
<gene>
    <name evidence="1" type="ORF">CVM73_19080</name>
</gene>
<accession>A0A2M8R706</accession>
<evidence type="ECO:0000313" key="2">
    <source>
        <dbReference type="Proteomes" id="UP000231194"/>
    </source>
</evidence>
<keyword evidence="2" id="KW-1185">Reference proteome</keyword>
<reference evidence="1 2" key="1">
    <citation type="submission" date="2017-11" db="EMBL/GenBank/DDBJ databases">
        <title>Bradyrhizobium forestalis sp. nov., an efficient nitrogen-fixing bacterium isolated from nodules of forest legume species in the Amazon.</title>
        <authorList>
            <person name="Costa E.M."/>
            <person name="Guimaraes A."/>
            <person name="Carvalho T.S."/>
            <person name="Rodrigues T.L."/>
            <person name="Ribeiro P.R.A."/>
            <person name="Lebbe L."/>
            <person name="Willems A."/>
            <person name="Moreira F.M.S."/>
        </authorList>
    </citation>
    <scope>NUCLEOTIDE SEQUENCE [LARGE SCALE GENOMIC DNA]</scope>
    <source>
        <strain evidence="1 2">INPA54B</strain>
    </source>
</reference>
<sequence>MFVLGNRRMTFDIEVFDIVRHTADISLGTRPAASSNNERPFVVMLPITFELDRMGPAVVEVQR</sequence>
<dbReference type="AlphaFoldDB" id="A0A2M8R706"/>